<reference evidence="1" key="1">
    <citation type="submission" date="2020-02" db="EMBL/GenBank/DDBJ databases">
        <authorList>
            <person name="Meier V. D."/>
        </authorList>
    </citation>
    <scope>NUCLEOTIDE SEQUENCE</scope>
    <source>
        <strain evidence="1">AVDCRST_MAG84</strain>
    </source>
</reference>
<sequence length="74" mass="8260">MQRPLPPIHLNTLSGYRCGVGRTAKQSQILPAYFWLVTIITLYIQKQNIKFVKIFRCSVEITAPRGGASIAARG</sequence>
<dbReference type="AlphaFoldDB" id="A0A6J4P874"/>
<proteinExistence type="predicted"/>
<name>A0A6J4P874_9CYAN</name>
<accession>A0A6J4P874</accession>
<gene>
    <name evidence="1" type="ORF">AVDCRST_MAG84-6514</name>
</gene>
<dbReference type="EMBL" id="CADCTZ010001630">
    <property type="protein sequence ID" value="CAA9409025.1"/>
    <property type="molecule type" value="Genomic_DNA"/>
</dbReference>
<protein>
    <submittedName>
        <fullName evidence="1">Uncharacterized protein</fullName>
    </submittedName>
</protein>
<organism evidence="1">
    <name type="scientific">uncultured Microcoleus sp</name>
    <dbReference type="NCBI Taxonomy" id="259945"/>
    <lineage>
        <taxon>Bacteria</taxon>
        <taxon>Bacillati</taxon>
        <taxon>Cyanobacteriota</taxon>
        <taxon>Cyanophyceae</taxon>
        <taxon>Oscillatoriophycideae</taxon>
        <taxon>Oscillatoriales</taxon>
        <taxon>Microcoleaceae</taxon>
        <taxon>Microcoleus</taxon>
        <taxon>environmental samples</taxon>
    </lineage>
</organism>
<evidence type="ECO:0000313" key="1">
    <source>
        <dbReference type="EMBL" id="CAA9409025.1"/>
    </source>
</evidence>